<dbReference type="EMBL" id="JAFDVH010000010">
    <property type="protein sequence ID" value="KAG7469047.1"/>
    <property type="molecule type" value="Genomic_DNA"/>
</dbReference>
<proteinExistence type="predicted"/>
<name>A0A9D3PZ21_MEGAT</name>
<dbReference type="Pfam" id="PF00041">
    <property type="entry name" value="fn3"/>
    <property type="match status" value="1"/>
</dbReference>
<keyword evidence="6" id="KW-0472">Membrane</keyword>
<dbReference type="AlphaFoldDB" id="A0A9D3PZ21"/>
<evidence type="ECO:0000256" key="2">
    <source>
        <dbReference type="ARBA" id="ARBA00022737"/>
    </source>
</evidence>
<dbReference type="SMART" id="SM00409">
    <property type="entry name" value="IG"/>
    <property type="match status" value="3"/>
</dbReference>
<protein>
    <recommendedName>
        <fullName evidence="8">Ig-like domain-containing protein</fullName>
    </recommendedName>
</protein>
<dbReference type="InterPro" id="IPR013098">
    <property type="entry name" value="Ig_I-set"/>
</dbReference>
<evidence type="ECO:0000259" key="8">
    <source>
        <dbReference type="PROSITE" id="PS50835"/>
    </source>
</evidence>
<dbReference type="PANTHER" id="PTHR44427">
    <property type="entry name" value="CARCINOEMBRYONIC ANTIGEN-RELATED CELL ADHESION MOLECULE 19"/>
    <property type="match status" value="1"/>
</dbReference>
<evidence type="ECO:0000313" key="9">
    <source>
        <dbReference type="EMBL" id="KAG7469047.1"/>
    </source>
</evidence>
<keyword evidence="1 7" id="KW-0732">Signal</keyword>
<evidence type="ECO:0000256" key="1">
    <source>
        <dbReference type="ARBA" id="ARBA00022729"/>
    </source>
</evidence>
<comment type="caution">
    <text evidence="9">The sequence shown here is derived from an EMBL/GenBank/DDBJ whole genome shotgun (WGS) entry which is preliminary data.</text>
</comment>
<dbReference type="InterPro" id="IPR003598">
    <property type="entry name" value="Ig_sub2"/>
</dbReference>
<accession>A0A9D3PZ21</accession>
<dbReference type="CDD" id="cd00063">
    <property type="entry name" value="FN3"/>
    <property type="match status" value="1"/>
</dbReference>
<organism evidence="9 10">
    <name type="scientific">Megalops atlanticus</name>
    <name type="common">Tarpon</name>
    <name type="synonym">Clupea gigantea</name>
    <dbReference type="NCBI Taxonomy" id="7932"/>
    <lineage>
        <taxon>Eukaryota</taxon>
        <taxon>Metazoa</taxon>
        <taxon>Chordata</taxon>
        <taxon>Craniata</taxon>
        <taxon>Vertebrata</taxon>
        <taxon>Euteleostomi</taxon>
        <taxon>Actinopterygii</taxon>
        <taxon>Neopterygii</taxon>
        <taxon>Teleostei</taxon>
        <taxon>Elopiformes</taxon>
        <taxon>Megalopidae</taxon>
        <taxon>Megalops</taxon>
    </lineage>
</organism>
<evidence type="ECO:0000256" key="3">
    <source>
        <dbReference type="ARBA" id="ARBA00023180"/>
    </source>
</evidence>
<dbReference type="Pfam" id="PF13927">
    <property type="entry name" value="Ig_3"/>
    <property type="match status" value="1"/>
</dbReference>
<feature type="transmembrane region" description="Helical" evidence="6">
    <location>
        <begin position="603"/>
        <end position="630"/>
    </location>
</feature>
<dbReference type="SUPFAM" id="SSF49265">
    <property type="entry name" value="Fibronectin type III"/>
    <property type="match status" value="1"/>
</dbReference>
<dbReference type="InterPro" id="IPR003599">
    <property type="entry name" value="Ig_sub"/>
</dbReference>
<dbReference type="PANTHER" id="PTHR44427:SF5">
    <property type="entry name" value="V-SET AND IMMUNOGLOBULIN DOMAIN-CONTAINING PROTEIN 10-LIKE"/>
    <property type="match status" value="1"/>
</dbReference>
<feature type="signal peptide" evidence="7">
    <location>
        <begin position="1"/>
        <end position="32"/>
    </location>
</feature>
<keyword evidence="4" id="KW-0393">Immunoglobulin domain</keyword>
<dbReference type="Proteomes" id="UP001046870">
    <property type="component" value="Chromosome 10"/>
</dbReference>
<keyword evidence="2" id="KW-0677">Repeat</keyword>
<feature type="domain" description="Ig-like" evidence="8">
    <location>
        <begin position="139"/>
        <end position="224"/>
    </location>
</feature>
<dbReference type="InterPro" id="IPR007110">
    <property type="entry name" value="Ig-like_dom"/>
</dbReference>
<dbReference type="InterPro" id="IPR050831">
    <property type="entry name" value="CEA_cell_adhesion"/>
</dbReference>
<evidence type="ECO:0000256" key="6">
    <source>
        <dbReference type="SAM" id="Phobius"/>
    </source>
</evidence>
<dbReference type="PROSITE" id="PS50835">
    <property type="entry name" value="IG_LIKE"/>
    <property type="match status" value="3"/>
</dbReference>
<evidence type="ECO:0000256" key="5">
    <source>
        <dbReference type="SAM" id="MobiDB-lite"/>
    </source>
</evidence>
<feature type="domain" description="Ig-like" evidence="8">
    <location>
        <begin position="404"/>
        <end position="494"/>
    </location>
</feature>
<keyword evidence="10" id="KW-1185">Reference proteome</keyword>
<evidence type="ECO:0000256" key="7">
    <source>
        <dbReference type="SAM" id="SignalP"/>
    </source>
</evidence>
<gene>
    <name evidence="9" type="ORF">MATL_G00124640</name>
</gene>
<dbReference type="InterPro" id="IPR003961">
    <property type="entry name" value="FN3_dom"/>
</dbReference>
<feature type="domain" description="Ig-like" evidence="8">
    <location>
        <begin position="232"/>
        <end position="310"/>
    </location>
</feature>
<dbReference type="InterPro" id="IPR036179">
    <property type="entry name" value="Ig-like_dom_sf"/>
</dbReference>
<dbReference type="OrthoDB" id="6159398at2759"/>
<dbReference type="InterPro" id="IPR013783">
    <property type="entry name" value="Ig-like_fold"/>
</dbReference>
<evidence type="ECO:0000256" key="4">
    <source>
        <dbReference type="ARBA" id="ARBA00023319"/>
    </source>
</evidence>
<reference evidence="9" key="1">
    <citation type="submission" date="2021-01" db="EMBL/GenBank/DDBJ databases">
        <authorList>
            <person name="Zahm M."/>
            <person name="Roques C."/>
            <person name="Cabau C."/>
            <person name="Klopp C."/>
            <person name="Donnadieu C."/>
            <person name="Jouanno E."/>
            <person name="Lampietro C."/>
            <person name="Louis A."/>
            <person name="Herpin A."/>
            <person name="Echchiki A."/>
            <person name="Berthelot C."/>
            <person name="Parey E."/>
            <person name="Roest-Crollius H."/>
            <person name="Braasch I."/>
            <person name="Postlethwait J."/>
            <person name="Bobe J."/>
            <person name="Montfort J."/>
            <person name="Bouchez O."/>
            <person name="Begum T."/>
            <person name="Mejri S."/>
            <person name="Adams A."/>
            <person name="Chen W.-J."/>
            <person name="Guiguen Y."/>
        </authorList>
    </citation>
    <scope>NUCLEOTIDE SEQUENCE</scope>
    <source>
        <strain evidence="9">YG-15Mar2019-1</strain>
        <tissue evidence="9">Brain</tissue>
    </source>
</reference>
<keyword evidence="6" id="KW-0812">Transmembrane</keyword>
<feature type="chain" id="PRO_5039542925" description="Ig-like domain-containing protein" evidence="7">
    <location>
        <begin position="33"/>
        <end position="703"/>
    </location>
</feature>
<keyword evidence="3" id="KW-0325">Glycoprotein</keyword>
<evidence type="ECO:0000313" key="10">
    <source>
        <dbReference type="Proteomes" id="UP001046870"/>
    </source>
</evidence>
<dbReference type="SUPFAM" id="SSF48726">
    <property type="entry name" value="Immunoglobulin"/>
    <property type="match status" value="3"/>
</dbReference>
<feature type="region of interest" description="Disordered" evidence="5">
    <location>
        <begin position="656"/>
        <end position="703"/>
    </location>
</feature>
<sequence length="703" mass="74782">MDSDMSMHASYAFKHTCWGILLLFLAAGVADCSVVVTVSGPHVVKVGSSVTLNVSITGATRPTIVWEMGEIPVVTWALGSGSPPAISDPGGVLSIERDGSLSFHNVLLNYSATYTVSVVELGVGSNTSAFTLQVFDDIRNVSVSTEPAKAVEGTSTLTLAYSSLQGEATEVKWFFNSAEIKNSAHYVISGNSLTIRGPTRNDTGRYTLVLKNPFSSETIHKNISVLYGPERPVLEVHPPKAFFVSGESLVLSCHADGDPSPIASWVFGGLTLPAQAGMLNLTNIQSSQAGVYTCVMLNNETGDRLEKNITIQVYESPSGDPMCSVMGVNGNQDLQYRCQWAGGTPEAQLSFPVLNATSSGSGDFNLTRKPSQDLNGKEVTCIASHPLLQRNCSVTARGPADFLPLVSSMVDTDGKLVITIACASTSLPVATVTWSKGNQILTSGGRYQISSNTTLLYINDFRLNSTELDTYTCNAVNILGSQKNDVAMLGPTVSDTGLFPNQEGTMVTLTWETPRTSVITGFEVQMTGPDLLPSPGGRRRRKRATNEFRTIELKPSSARSTDISWLDPKATYRFRVIPAAGGTRGQPSKELRAGPGGGLSGPAIAGIAAGIPCGILLILIIIALIILCVVCRRKRRQTRYPVSRAVEKAVATQPNLNTPHTLLTGGLKTSAGPPDYSAHQVSERSSTLPSVVSPPPVRMATTV</sequence>
<dbReference type="InterPro" id="IPR036116">
    <property type="entry name" value="FN3_sf"/>
</dbReference>
<dbReference type="SMART" id="SM00408">
    <property type="entry name" value="IGc2"/>
    <property type="match status" value="2"/>
</dbReference>
<keyword evidence="6" id="KW-1133">Transmembrane helix</keyword>
<dbReference type="Gene3D" id="2.60.40.10">
    <property type="entry name" value="Immunoglobulins"/>
    <property type="match status" value="5"/>
</dbReference>
<dbReference type="Pfam" id="PF07679">
    <property type="entry name" value="I-set"/>
    <property type="match status" value="2"/>
</dbReference>